<dbReference type="GO" id="GO:0036122">
    <property type="term" value="F:BMP binding"/>
    <property type="evidence" value="ECO:0007669"/>
    <property type="project" value="TreeGrafter"/>
</dbReference>
<accession>A0AAN8IXD6</accession>
<protein>
    <recommendedName>
        <fullName evidence="3">VWFC domain-containing protein</fullName>
    </recommendedName>
</protein>
<evidence type="ECO:0000313" key="5">
    <source>
        <dbReference type="Proteomes" id="UP001347796"/>
    </source>
</evidence>
<dbReference type="AlphaFoldDB" id="A0AAN8IXD6"/>
<dbReference type="EMBL" id="JAZGQO010000018">
    <property type="protein sequence ID" value="KAK6167222.1"/>
    <property type="molecule type" value="Genomic_DNA"/>
</dbReference>
<feature type="signal peptide" evidence="2">
    <location>
        <begin position="1"/>
        <end position="16"/>
    </location>
</feature>
<dbReference type="PROSITE" id="PS50184">
    <property type="entry name" value="VWFC_2"/>
    <property type="match status" value="2"/>
</dbReference>
<feature type="domain" description="VWFC" evidence="3">
    <location>
        <begin position="25"/>
        <end position="90"/>
    </location>
</feature>
<keyword evidence="5" id="KW-1185">Reference proteome</keyword>
<proteinExistence type="predicted"/>
<feature type="compositionally biased region" description="Basic residues" evidence="1">
    <location>
        <begin position="279"/>
        <end position="308"/>
    </location>
</feature>
<sequence>MLIVVFMLITLGLTVSNYPVKGETDRCILDGRKYDVGETWNPTLQPLGTMPCVNCTCLQGGKVECKSEKCPRPDCPEPEHPPGQCCPICIDYANLPPTDQVEEDNKNKEPQPGCKFDGEEYEDGEVFPSNKTGLRSTRDEQCVMCVCSKGHLLCHLKTCLPVKCKTLITTSDDCCPRCGEMYFQDELDYEDYLDSVLSDPIPKNVSKADCLAMGYKENSSSWHPVVGAFGEMKCITCRCLNGKVDCARETCLRDDQLPCKKPRLVPGDCCKTCNKRQKHRNKNRRKTKKRKNRKKKDKSKKKKRRKKQPTSSVGEITTGMRNKTKVYPCLAKKSDRFVYFEEKGDSMILAFNSPKDYKVEINTWTVKKGRLSEVVNTFMSRKDFLNKYSYLTVLGSTNKRRYKKLKKKLNKTLSRCKTKCRKRVVIKIVNKLKTKKDTYSGKCGDGGS</sequence>
<dbReference type="PROSITE" id="PS01208">
    <property type="entry name" value="VWFC_1"/>
    <property type="match status" value="2"/>
</dbReference>
<name>A0AAN8IXD6_PATCE</name>
<dbReference type="PANTHER" id="PTHR46303">
    <property type="entry name" value="VWFC DOMAIN-CONTAINING PROTEIN"/>
    <property type="match status" value="1"/>
</dbReference>
<dbReference type="GO" id="GO:0005615">
    <property type="term" value="C:extracellular space"/>
    <property type="evidence" value="ECO:0007669"/>
    <property type="project" value="TreeGrafter"/>
</dbReference>
<feature type="region of interest" description="Disordered" evidence="1">
    <location>
        <begin position="279"/>
        <end position="317"/>
    </location>
</feature>
<feature type="domain" description="VWFC" evidence="3">
    <location>
        <begin position="112"/>
        <end position="179"/>
    </location>
</feature>
<dbReference type="Proteomes" id="UP001347796">
    <property type="component" value="Unassembled WGS sequence"/>
</dbReference>
<keyword evidence="2" id="KW-0732">Signal</keyword>
<evidence type="ECO:0000313" key="4">
    <source>
        <dbReference type="EMBL" id="KAK6167222.1"/>
    </source>
</evidence>
<dbReference type="PANTHER" id="PTHR46303:SF1">
    <property type="entry name" value="VWFC DOMAIN-CONTAINING PROTEIN"/>
    <property type="match status" value="1"/>
</dbReference>
<dbReference type="GO" id="GO:0030514">
    <property type="term" value="P:negative regulation of BMP signaling pathway"/>
    <property type="evidence" value="ECO:0007669"/>
    <property type="project" value="TreeGrafter"/>
</dbReference>
<organism evidence="4 5">
    <name type="scientific">Patella caerulea</name>
    <name type="common">Rayed Mediterranean limpet</name>
    <dbReference type="NCBI Taxonomy" id="87958"/>
    <lineage>
        <taxon>Eukaryota</taxon>
        <taxon>Metazoa</taxon>
        <taxon>Spiralia</taxon>
        <taxon>Lophotrochozoa</taxon>
        <taxon>Mollusca</taxon>
        <taxon>Gastropoda</taxon>
        <taxon>Patellogastropoda</taxon>
        <taxon>Patelloidea</taxon>
        <taxon>Patellidae</taxon>
        <taxon>Patella</taxon>
    </lineage>
</organism>
<evidence type="ECO:0000259" key="3">
    <source>
        <dbReference type="PROSITE" id="PS50184"/>
    </source>
</evidence>
<dbReference type="InterPro" id="IPR001007">
    <property type="entry name" value="VWF_dom"/>
</dbReference>
<gene>
    <name evidence="4" type="ORF">SNE40_021309</name>
</gene>
<evidence type="ECO:0000256" key="2">
    <source>
        <dbReference type="SAM" id="SignalP"/>
    </source>
</evidence>
<dbReference type="InterPro" id="IPR045717">
    <property type="entry name" value="CHRDL1/2"/>
</dbReference>
<feature type="chain" id="PRO_5042826249" description="VWFC domain-containing protein" evidence="2">
    <location>
        <begin position="17"/>
        <end position="448"/>
    </location>
</feature>
<dbReference type="SUPFAM" id="SSF57603">
    <property type="entry name" value="FnI-like domain"/>
    <property type="match status" value="3"/>
</dbReference>
<evidence type="ECO:0000256" key="1">
    <source>
        <dbReference type="SAM" id="MobiDB-lite"/>
    </source>
</evidence>
<comment type="caution">
    <text evidence="4">The sequence shown here is derived from an EMBL/GenBank/DDBJ whole genome shotgun (WGS) entry which is preliminary data.</text>
</comment>
<dbReference type="Pfam" id="PF00093">
    <property type="entry name" value="VWC"/>
    <property type="match status" value="2"/>
</dbReference>
<dbReference type="SMART" id="SM00214">
    <property type="entry name" value="VWC"/>
    <property type="match status" value="3"/>
</dbReference>
<dbReference type="Gene3D" id="6.20.200.20">
    <property type="match status" value="3"/>
</dbReference>
<feature type="region of interest" description="Disordered" evidence="1">
    <location>
        <begin position="100"/>
        <end position="130"/>
    </location>
</feature>
<reference evidence="4 5" key="1">
    <citation type="submission" date="2024-01" db="EMBL/GenBank/DDBJ databases">
        <title>The genome of the rayed Mediterranean limpet Patella caerulea (Linnaeus, 1758).</title>
        <authorList>
            <person name="Anh-Thu Weber A."/>
            <person name="Halstead-Nussloch G."/>
        </authorList>
    </citation>
    <scope>NUCLEOTIDE SEQUENCE [LARGE SCALE GENOMIC DNA]</scope>
    <source>
        <strain evidence="4">AATW-2023a</strain>
        <tissue evidence="4">Whole specimen</tissue>
    </source>
</reference>
<dbReference type="GO" id="GO:0030154">
    <property type="term" value="P:cell differentiation"/>
    <property type="evidence" value="ECO:0007669"/>
    <property type="project" value="TreeGrafter"/>
</dbReference>